<dbReference type="Gramene" id="OB12G22370.1">
    <property type="protein sequence ID" value="OB12G22370.1"/>
    <property type="gene ID" value="OB12G22370"/>
</dbReference>
<dbReference type="InterPro" id="IPR024949">
    <property type="entry name" value="Bet_v_I_allergen"/>
</dbReference>
<accession>J3NE29</accession>
<keyword evidence="5" id="KW-0938">Abscisic acid signaling pathway</keyword>
<dbReference type="Pfam" id="PF10604">
    <property type="entry name" value="Polyketide_cyc2"/>
    <property type="match status" value="1"/>
</dbReference>
<proteinExistence type="inferred from homology"/>
<evidence type="ECO:0000313" key="9">
    <source>
        <dbReference type="EnsemblPlants" id="OB12G22370.1"/>
    </source>
</evidence>
<evidence type="ECO:0000313" key="10">
    <source>
        <dbReference type="Proteomes" id="UP000006038"/>
    </source>
</evidence>
<comment type="similarity">
    <text evidence="3">Belongs to the PYR/PYL/RCAR abscisic acid intracellular receptor family.</text>
</comment>
<keyword evidence="10" id="KW-1185">Reference proteome</keyword>
<dbReference type="GO" id="GO:0005634">
    <property type="term" value="C:nucleus"/>
    <property type="evidence" value="ECO:0007669"/>
    <property type="project" value="UniProtKB-SubCell"/>
</dbReference>
<dbReference type="KEGG" id="obr:102717481"/>
<dbReference type="AlphaFoldDB" id="J3NE29"/>
<dbReference type="Proteomes" id="UP000006038">
    <property type="component" value="Chromosome 12"/>
</dbReference>
<dbReference type="GO" id="GO:0038023">
    <property type="term" value="F:signaling receptor activity"/>
    <property type="evidence" value="ECO:0007669"/>
    <property type="project" value="InterPro"/>
</dbReference>
<keyword evidence="7" id="KW-0539">Nucleus</keyword>
<dbReference type="GO" id="GO:0004864">
    <property type="term" value="F:protein phosphatase inhibitor activity"/>
    <property type="evidence" value="ECO:0007669"/>
    <property type="project" value="UniProtKB-KW"/>
</dbReference>
<dbReference type="RefSeq" id="XP_006664091.1">
    <property type="nucleotide sequence ID" value="XM_006664028.2"/>
</dbReference>
<dbReference type="GO" id="GO:0005737">
    <property type="term" value="C:cytoplasm"/>
    <property type="evidence" value="ECO:0007669"/>
    <property type="project" value="UniProtKB-SubCell"/>
</dbReference>
<dbReference type="HOGENOM" id="CLU_081988_3_0_1"/>
<dbReference type="OrthoDB" id="631900at2759"/>
<keyword evidence="4" id="KW-0963">Cytoplasm</keyword>
<evidence type="ECO:0000256" key="5">
    <source>
        <dbReference type="ARBA" id="ARBA00022682"/>
    </source>
</evidence>
<reference evidence="9" key="2">
    <citation type="submission" date="2013-04" db="UniProtKB">
        <authorList>
            <consortium name="EnsemblPlants"/>
        </authorList>
    </citation>
    <scope>IDENTIFICATION</scope>
</reference>
<dbReference type="CDD" id="cd07816">
    <property type="entry name" value="Bet_v1-like"/>
    <property type="match status" value="1"/>
</dbReference>
<keyword evidence="8" id="KW-0650">Protein phosphatase inhibitor</keyword>
<evidence type="ECO:0000256" key="3">
    <source>
        <dbReference type="ARBA" id="ARBA00008594"/>
    </source>
</evidence>
<dbReference type="InterPro" id="IPR019587">
    <property type="entry name" value="Polyketide_cyclase/dehydratase"/>
</dbReference>
<dbReference type="STRING" id="4533.J3NE29"/>
<dbReference type="SUPFAM" id="SSF55961">
    <property type="entry name" value="Bet v1-like"/>
    <property type="match status" value="1"/>
</dbReference>
<evidence type="ECO:0000256" key="4">
    <source>
        <dbReference type="ARBA" id="ARBA00022490"/>
    </source>
</evidence>
<protein>
    <recommendedName>
        <fullName evidence="11">Bet v I/Major latex protein domain-containing protein</fullName>
    </recommendedName>
</protein>
<gene>
    <name evidence="9" type="primary">LOC102717481</name>
</gene>
<dbReference type="GeneID" id="102717481"/>
<evidence type="ECO:0000256" key="2">
    <source>
        <dbReference type="ARBA" id="ARBA00004496"/>
    </source>
</evidence>
<evidence type="ECO:0000256" key="6">
    <source>
        <dbReference type="ARBA" id="ARBA00023170"/>
    </source>
</evidence>
<dbReference type="PANTHER" id="PTHR31213">
    <property type="entry name" value="OS08G0374000 PROTEIN-RELATED"/>
    <property type="match status" value="1"/>
</dbReference>
<dbReference type="GO" id="GO:0009738">
    <property type="term" value="P:abscisic acid-activated signaling pathway"/>
    <property type="evidence" value="ECO:0007669"/>
    <property type="project" value="UniProtKB-KW"/>
</dbReference>
<evidence type="ECO:0008006" key="11">
    <source>
        <dbReference type="Google" id="ProtNLM"/>
    </source>
</evidence>
<evidence type="ECO:0000256" key="7">
    <source>
        <dbReference type="ARBA" id="ARBA00023242"/>
    </source>
</evidence>
<dbReference type="FunFam" id="3.30.530.20:FF:000030">
    <property type="entry name" value="Pathogenesis-related protein 10"/>
    <property type="match status" value="1"/>
</dbReference>
<dbReference type="Gene3D" id="3.30.530.20">
    <property type="match status" value="1"/>
</dbReference>
<dbReference type="EnsemblPlants" id="OB12G22370.1">
    <property type="protein sequence ID" value="OB12G22370.1"/>
    <property type="gene ID" value="OB12G22370"/>
</dbReference>
<dbReference type="InterPro" id="IPR023393">
    <property type="entry name" value="START-like_dom_sf"/>
</dbReference>
<reference evidence="9" key="1">
    <citation type="journal article" date="2013" name="Nat. Commun.">
        <title>Whole-genome sequencing of Oryza brachyantha reveals mechanisms underlying Oryza genome evolution.</title>
        <authorList>
            <person name="Chen J."/>
            <person name="Huang Q."/>
            <person name="Gao D."/>
            <person name="Wang J."/>
            <person name="Lang Y."/>
            <person name="Liu T."/>
            <person name="Li B."/>
            <person name="Bai Z."/>
            <person name="Luis Goicoechea J."/>
            <person name="Liang C."/>
            <person name="Chen C."/>
            <person name="Zhang W."/>
            <person name="Sun S."/>
            <person name="Liao Y."/>
            <person name="Zhang X."/>
            <person name="Yang L."/>
            <person name="Song C."/>
            <person name="Wang M."/>
            <person name="Shi J."/>
            <person name="Liu G."/>
            <person name="Liu J."/>
            <person name="Zhou H."/>
            <person name="Zhou W."/>
            <person name="Yu Q."/>
            <person name="An N."/>
            <person name="Chen Y."/>
            <person name="Cai Q."/>
            <person name="Wang B."/>
            <person name="Liu B."/>
            <person name="Min J."/>
            <person name="Huang Y."/>
            <person name="Wu H."/>
            <person name="Li Z."/>
            <person name="Zhang Y."/>
            <person name="Yin Y."/>
            <person name="Song W."/>
            <person name="Jiang J."/>
            <person name="Jackson S.A."/>
            <person name="Wing R.A."/>
            <person name="Wang J."/>
            <person name="Chen M."/>
        </authorList>
    </citation>
    <scope>NUCLEOTIDE SEQUENCE [LARGE SCALE GENOMIC DNA]</scope>
    <source>
        <strain evidence="9">cv. IRGC 101232</strain>
    </source>
</reference>
<dbReference type="GO" id="GO:0010427">
    <property type="term" value="F:abscisic acid binding"/>
    <property type="evidence" value="ECO:0007669"/>
    <property type="project" value="InterPro"/>
</dbReference>
<name>J3NE29_ORYBR</name>
<comment type="subcellular location">
    <subcellularLocation>
        <location evidence="2">Cytoplasm</location>
    </subcellularLocation>
    <subcellularLocation>
        <location evidence="1">Nucleus</location>
    </subcellularLocation>
</comment>
<organism evidence="9">
    <name type="scientific">Oryza brachyantha</name>
    <name type="common">malo sina</name>
    <dbReference type="NCBI Taxonomy" id="4533"/>
    <lineage>
        <taxon>Eukaryota</taxon>
        <taxon>Viridiplantae</taxon>
        <taxon>Streptophyta</taxon>
        <taxon>Embryophyta</taxon>
        <taxon>Tracheophyta</taxon>
        <taxon>Spermatophyta</taxon>
        <taxon>Magnoliopsida</taxon>
        <taxon>Liliopsida</taxon>
        <taxon>Poales</taxon>
        <taxon>Poaceae</taxon>
        <taxon>BOP clade</taxon>
        <taxon>Oryzoideae</taxon>
        <taxon>Oryzeae</taxon>
        <taxon>Oryzinae</taxon>
        <taxon>Oryza</taxon>
    </lineage>
</organism>
<sequence>MAPASVRDEHAVAVSVERLWKVFMDGSAMPKACPGLVDAVEVEGDGGPGTIYTMKLNPAAGVGSTYKTRVAVRDAAARVLRSDVLESASTVGKLKSHTTETKLEATGAGSCLAKLTVEYELEDGGAALSPEQEKKIVDGYYGMLKMIEDYLVAHPDEYA</sequence>
<evidence type="ECO:0000256" key="8">
    <source>
        <dbReference type="ARBA" id="ARBA00023272"/>
    </source>
</evidence>
<dbReference type="eggNOG" id="ENOG502RXTQ">
    <property type="taxonomic scope" value="Eukaryota"/>
</dbReference>
<dbReference type="PANTHER" id="PTHR31213:SF168">
    <property type="entry name" value="OS12G0555100 PROTEIN"/>
    <property type="match status" value="1"/>
</dbReference>
<keyword evidence="6" id="KW-0675">Receptor</keyword>
<dbReference type="OMA" id="TVYTMKL"/>
<dbReference type="InterPro" id="IPR050279">
    <property type="entry name" value="Plant_def-hormone_signal"/>
</dbReference>
<evidence type="ECO:0000256" key="1">
    <source>
        <dbReference type="ARBA" id="ARBA00004123"/>
    </source>
</evidence>
<dbReference type="PRINTS" id="PR00634">
    <property type="entry name" value="BETALLERGEN"/>
</dbReference>